<dbReference type="EMBL" id="CAKKNS010000001">
    <property type="protein sequence ID" value="CAH0415983.1"/>
    <property type="molecule type" value="Genomic_DNA"/>
</dbReference>
<reference evidence="2 3" key="1">
    <citation type="submission" date="2021-11" db="EMBL/GenBank/DDBJ databases">
        <authorList>
            <person name="Depoorter E."/>
        </authorList>
    </citation>
    <scope>NUCLEOTIDE SEQUENCE [LARGE SCALE GENOMIC DNA]</scope>
    <source>
        <strain evidence="2 3">LMG 24289</strain>
    </source>
</reference>
<evidence type="ECO:0000313" key="2">
    <source>
        <dbReference type="EMBL" id="CAH0415983.1"/>
    </source>
</evidence>
<evidence type="ECO:0000256" key="1">
    <source>
        <dbReference type="SAM" id="Phobius"/>
    </source>
</evidence>
<evidence type="ECO:0000313" key="3">
    <source>
        <dbReference type="Proteomes" id="UP000789707"/>
    </source>
</evidence>
<accession>A0ABM8Z3R7</accession>
<sequence length="38" mass="4139">MMLIFDSNAHKKAATPGWVAAFFLVNYSLALTLVIAVN</sequence>
<keyword evidence="1" id="KW-0472">Membrane</keyword>
<keyword evidence="3" id="KW-1185">Reference proteome</keyword>
<name>A0ABM8Z3R7_9LACO</name>
<keyword evidence="1" id="KW-0812">Transmembrane</keyword>
<proteinExistence type="predicted"/>
<organism evidence="2 3">
    <name type="scientific">Periweissella fabaria</name>
    <dbReference type="NCBI Taxonomy" id="546157"/>
    <lineage>
        <taxon>Bacteria</taxon>
        <taxon>Bacillati</taxon>
        <taxon>Bacillota</taxon>
        <taxon>Bacilli</taxon>
        <taxon>Lactobacillales</taxon>
        <taxon>Lactobacillaceae</taxon>
        <taxon>Periweissella</taxon>
    </lineage>
</organism>
<feature type="transmembrane region" description="Helical" evidence="1">
    <location>
        <begin position="17"/>
        <end position="37"/>
    </location>
</feature>
<keyword evidence="1" id="KW-1133">Transmembrane helix</keyword>
<comment type="caution">
    <text evidence="2">The sequence shown here is derived from an EMBL/GenBank/DDBJ whole genome shotgun (WGS) entry which is preliminary data.</text>
</comment>
<gene>
    <name evidence="2" type="ORF">WFA24289_00282</name>
</gene>
<dbReference type="Proteomes" id="UP000789707">
    <property type="component" value="Unassembled WGS sequence"/>
</dbReference>
<protein>
    <submittedName>
        <fullName evidence="2">Uncharacterized protein</fullName>
    </submittedName>
</protein>